<sequence>MIVRTALPLVAEHGAAVTTAQVARAAGIGEATVFRVFADKEELLSACVAEALRTDHVLGEIAAIPLEQPLAERLVEVASAMEAYLGRMGRVLGALHASGHRGAGGGRAEVLMTRLRGAAGGPGAPARSDADSSDSGPAMSDREAAQRRTSAAVAELFEPERDSLRLPPETLATIFLAMLFSRTRSAGDDLSPTVEQFVDVFLHGALGGQPR</sequence>
<dbReference type="PANTHER" id="PTHR30055:SF234">
    <property type="entry name" value="HTH-TYPE TRANSCRIPTIONAL REGULATOR BETI"/>
    <property type="match status" value="1"/>
</dbReference>
<protein>
    <submittedName>
        <fullName evidence="7">Regulatory TetR family protein</fullName>
    </submittedName>
</protein>
<accession>A0A2S6GLK5</accession>
<reference evidence="7 8" key="1">
    <citation type="submission" date="2018-02" db="EMBL/GenBank/DDBJ databases">
        <title>Genomic Encyclopedia of Archaeal and Bacterial Type Strains, Phase II (KMG-II): from individual species to whole genera.</title>
        <authorList>
            <person name="Goeker M."/>
        </authorList>
    </citation>
    <scope>NUCLEOTIDE SEQUENCE [LARGE SCALE GENOMIC DNA]</scope>
    <source>
        <strain evidence="7 8">YU 961-1</strain>
    </source>
</reference>
<dbReference type="Pfam" id="PF00440">
    <property type="entry name" value="TetR_N"/>
    <property type="match status" value="1"/>
</dbReference>
<feature type="DNA-binding region" description="H-T-H motif" evidence="4">
    <location>
        <begin position="18"/>
        <end position="37"/>
    </location>
</feature>
<evidence type="ECO:0000256" key="4">
    <source>
        <dbReference type="PROSITE-ProRule" id="PRU00335"/>
    </source>
</evidence>
<dbReference type="AlphaFoldDB" id="A0A2S6GLK5"/>
<dbReference type="PRINTS" id="PR00455">
    <property type="entry name" value="HTHTETR"/>
</dbReference>
<proteinExistence type="predicted"/>
<dbReference type="InterPro" id="IPR050109">
    <property type="entry name" value="HTH-type_TetR-like_transc_reg"/>
</dbReference>
<organism evidence="7 8">
    <name type="scientific">Actinokineospora auranticolor</name>
    <dbReference type="NCBI Taxonomy" id="155976"/>
    <lineage>
        <taxon>Bacteria</taxon>
        <taxon>Bacillati</taxon>
        <taxon>Actinomycetota</taxon>
        <taxon>Actinomycetes</taxon>
        <taxon>Pseudonocardiales</taxon>
        <taxon>Pseudonocardiaceae</taxon>
        <taxon>Actinokineospora</taxon>
    </lineage>
</organism>
<keyword evidence="3" id="KW-0804">Transcription</keyword>
<evidence type="ECO:0000256" key="2">
    <source>
        <dbReference type="ARBA" id="ARBA00023125"/>
    </source>
</evidence>
<gene>
    <name evidence="7" type="ORF">CLV40_11117</name>
</gene>
<evidence type="ECO:0000256" key="1">
    <source>
        <dbReference type="ARBA" id="ARBA00023015"/>
    </source>
</evidence>
<keyword evidence="8" id="KW-1185">Reference proteome</keyword>
<dbReference type="PANTHER" id="PTHR30055">
    <property type="entry name" value="HTH-TYPE TRANSCRIPTIONAL REGULATOR RUTR"/>
    <property type="match status" value="1"/>
</dbReference>
<dbReference type="GO" id="GO:0003700">
    <property type="term" value="F:DNA-binding transcription factor activity"/>
    <property type="evidence" value="ECO:0007669"/>
    <property type="project" value="TreeGrafter"/>
</dbReference>
<evidence type="ECO:0000259" key="6">
    <source>
        <dbReference type="PROSITE" id="PS50977"/>
    </source>
</evidence>
<dbReference type="PROSITE" id="PS50977">
    <property type="entry name" value="HTH_TETR_2"/>
    <property type="match status" value="1"/>
</dbReference>
<dbReference type="EMBL" id="PTIX01000011">
    <property type="protein sequence ID" value="PPK66053.1"/>
    <property type="molecule type" value="Genomic_DNA"/>
</dbReference>
<evidence type="ECO:0000256" key="5">
    <source>
        <dbReference type="SAM" id="MobiDB-lite"/>
    </source>
</evidence>
<feature type="domain" description="HTH tetR-type" evidence="6">
    <location>
        <begin position="1"/>
        <end position="55"/>
    </location>
</feature>
<dbReference type="Gene3D" id="1.10.357.10">
    <property type="entry name" value="Tetracycline Repressor, domain 2"/>
    <property type="match status" value="1"/>
</dbReference>
<dbReference type="InterPro" id="IPR001647">
    <property type="entry name" value="HTH_TetR"/>
</dbReference>
<dbReference type="GO" id="GO:0000976">
    <property type="term" value="F:transcription cis-regulatory region binding"/>
    <property type="evidence" value="ECO:0007669"/>
    <property type="project" value="TreeGrafter"/>
</dbReference>
<keyword evidence="2 4" id="KW-0238">DNA-binding</keyword>
<dbReference type="SUPFAM" id="SSF46689">
    <property type="entry name" value="Homeodomain-like"/>
    <property type="match status" value="1"/>
</dbReference>
<name>A0A2S6GLK5_9PSEU</name>
<feature type="region of interest" description="Disordered" evidence="5">
    <location>
        <begin position="117"/>
        <end position="150"/>
    </location>
</feature>
<evidence type="ECO:0000313" key="8">
    <source>
        <dbReference type="Proteomes" id="UP000239203"/>
    </source>
</evidence>
<evidence type="ECO:0000256" key="3">
    <source>
        <dbReference type="ARBA" id="ARBA00023163"/>
    </source>
</evidence>
<dbReference type="InterPro" id="IPR009057">
    <property type="entry name" value="Homeodomain-like_sf"/>
</dbReference>
<comment type="caution">
    <text evidence="7">The sequence shown here is derived from an EMBL/GenBank/DDBJ whole genome shotgun (WGS) entry which is preliminary data.</text>
</comment>
<dbReference type="Proteomes" id="UP000239203">
    <property type="component" value="Unassembled WGS sequence"/>
</dbReference>
<keyword evidence="1" id="KW-0805">Transcription regulation</keyword>
<evidence type="ECO:0000313" key="7">
    <source>
        <dbReference type="EMBL" id="PPK66053.1"/>
    </source>
</evidence>